<dbReference type="PIRSF" id="PIRSF005461">
    <property type="entry name" value="23S_rRNA_mtase"/>
    <property type="match status" value="1"/>
</dbReference>
<feature type="binding site" evidence="11">
    <location>
        <position position="60"/>
    </location>
    <ligand>
        <name>S-adenosyl-L-methionine</name>
        <dbReference type="ChEBI" id="CHEBI:59789"/>
    </ligand>
</feature>
<dbReference type="PANTHER" id="PTHR10920:SF18">
    <property type="entry name" value="RRNA METHYLTRANSFERASE 2, MITOCHONDRIAL"/>
    <property type="match status" value="1"/>
</dbReference>
<proteinExistence type="inferred from homology"/>
<feature type="binding site" evidence="11">
    <location>
        <position position="121"/>
    </location>
    <ligand>
        <name>S-adenosyl-L-methionine</name>
        <dbReference type="ChEBI" id="CHEBI:59789"/>
    </ligand>
</feature>
<feature type="active site" description="Proton acceptor" evidence="11">
    <location>
        <position position="161"/>
    </location>
</feature>
<reference evidence="14" key="1">
    <citation type="journal article" date="2019" name="Int. J. Syst. Evol. Microbiol.">
        <title>The Global Catalogue of Microorganisms (GCM) 10K type strain sequencing project: providing services to taxonomists for standard genome sequencing and annotation.</title>
        <authorList>
            <consortium name="The Broad Institute Genomics Platform"/>
            <consortium name="The Broad Institute Genome Sequencing Center for Infectious Disease"/>
            <person name="Wu L."/>
            <person name="Ma J."/>
        </authorList>
    </citation>
    <scope>NUCLEOTIDE SEQUENCE [LARGE SCALE GENOMIC DNA]</scope>
    <source>
        <strain evidence="14">CCUG 59685</strain>
    </source>
</reference>
<dbReference type="InterPro" id="IPR002877">
    <property type="entry name" value="RNA_MeTrfase_FtsJ_dom"/>
</dbReference>
<evidence type="ECO:0000313" key="14">
    <source>
        <dbReference type="Proteomes" id="UP001597106"/>
    </source>
</evidence>
<name>A0ABW3GJH6_9PROT</name>
<dbReference type="SUPFAM" id="SSF53335">
    <property type="entry name" value="S-adenosyl-L-methionine-dependent methyltransferases"/>
    <property type="match status" value="1"/>
</dbReference>
<dbReference type="GO" id="GO:0008168">
    <property type="term" value="F:methyltransferase activity"/>
    <property type="evidence" value="ECO:0007669"/>
    <property type="project" value="UniProtKB-KW"/>
</dbReference>
<dbReference type="GO" id="GO:0032259">
    <property type="term" value="P:methylation"/>
    <property type="evidence" value="ECO:0007669"/>
    <property type="project" value="UniProtKB-KW"/>
</dbReference>
<evidence type="ECO:0000256" key="7">
    <source>
        <dbReference type="ARBA" id="ARBA00041129"/>
    </source>
</evidence>
<keyword evidence="14" id="KW-1185">Reference proteome</keyword>
<dbReference type="InterPro" id="IPR050082">
    <property type="entry name" value="RNA_methyltr_RlmE"/>
</dbReference>
<dbReference type="NCBIfam" id="NF008390">
    <property type="entry name" value="PRK11188.1"/>
    <property type="match status" value="1"/>
</dbReference>
<feature type="domain" description="Ribosomal RNA methyltransferase FtsJ" evidence="12">
    <location>
        <begin position="28"/>
        <end position="203"/>
    </location>
</feature>
<keyword evidence="4 11" id="KW-0949">S-adenosyl-L-methionine</keyword>
<evidence type="ECO:0000259" key="12">
    <source>
        <dbReference type="Pfam" id="PF01728"/>
    </source>
</evidence>
<accession>A0ABW3GJH6</accession>
<keyword evidence="2 11" id="KW-0489">Methyltransferase</keyword>
<dbReference type="InterPro" id="IPR029063">
    <property type="entry name" value="SAM-dependent_MTases_sf"/>
</dbReference>
<gene>
    <name evidence="11 13" type="primary">rlmE</name>
    <name evidence="11" type="synonym">ftsJ</name>
    <name evidence="11" type="synonym">rrmJ</name>
    <name evidence="13" type="ORF">ACFQ1T_13290</name>
</gene>
<comment type="subcellular location">
    <subcellularLocation>
        <location evidence="11">Cytoplasm</location>
    </subcellularLocation>
</comment>
<evidence type="ECO:0000256" key="11">
    <source>
        <dbReference type="HAMAP-Rule" id="MF_01547"/>
    </source>
</evidence>
<evidence type="ECO:0000256" key="2">
    <source>
        <dbReference type="ARBA" id="ARBA00022603"/>
    </source>
</evidence>
<evidence type="ECO:0000256" key="8">
    <source>
        <dbReference type="ARBA" id="ARBA00041995"/>
    </source>
</evidence>
<sequence length="206" mass="22994">MKPSKTSKAWMQEHLNDEFVKRAQKDGYRARAAYKLLEIDDKDKLIKPGMTVVDLGSTPGSWSQVAVQRIKGQGRVIALDILEMHPIPGVEFICGDFREETVLQQLEASLNGKLVDLVIADMAPNMSGLKDVDQAGATYLTELALDFCQHWLKPGGNFLVKVFIGSGFEEIVKQMRGQFAKVVTRKPKASRDRSSEVYLLGLQRKA</sequence>
<dbReference type="InterPro" id="IPR015507">
    <property type="entry name" value="rRNA-MeTfrase_E"/>
</dbReference>
<keyword evidence="3 11" id="KW-0808">Transferase</keyword>
<keyword evidence="1 11" id="KW-0698">rRNA processing</keyword>
<feature type="binding site" evidence="11">
    <location>
        <position position="62"/>
    </location>
    <ligand>
        <name>S-adenosyl-L-methionine</name>
        <dbReference type="ChEBI" id="CHEBI:59789"/>
    </ligand>
</feature>
<comment type="similarity">
    <text evidence="11">Belongs to the class I-like SAM-binding methyltransferase superfamily. RNA methyltransferase RlmE family.</text>
</comment>
<organism evidence="13 14">
    <name type="scientific">Methylophilus glucosoxydans</name>
    <dbReference type="NCBI Taxonomy" id="752553"/>
    <lineage>
        <taxon>Bacteria</taxon>
        <taxon>Pseudomonadati</taxon>
        <taxon>Pseudomonadota</taxon>
        <taxon>Betaproteobacteria</taxon>
        <taxon>Nitrosomonadales</taxon>
        <taxon>Methylophilaceae</taxon>
        <taxon>Methylophilus</taxon>
    </lineage>
</organism>
<evidence type="ECO:0000256" key="10">
    <source>
        <dbReference type="ARBA" id="ARBA00048970"/>
    </source>
</evidence>
<evidence type="ECO:0000256" key="3">
    <source>
        <dbReference type="ARBA" id="ARBA00022679"/>
    </source>
</evidence>
<keyword evidence="11" id="KW-0963">Cytoplasm</keyword>
<dbReference type="EMBL" id="JBHTJW010000003">
    <property type="protein sequence ID" value="MFD0930756.1"/>
    <property type="molecule type" value="Genomic_DNA"/>
</dbReference>
<comment type="caution">
    <text evidence="13">The sequence shown here is derived from an EMBL/GenBank/DDBJ whole genome shotgun (WGS) entry which is preliminary data.</text>
</comment>
<dbReference type="Gene3D" id="3.40.50.150">
    <property type="entry name" value="Vaccinia Virus protein VP39"/>
    <property type="match status" value="1"/>
</dbReference>
<dbReference type="HAMAP" id="MF_01547">
    <property type="entry name" value="RNA_methyltr_E"/>
    <property type="match status" value="1"/>
</dbReference>
<evidence type="ECO:0000256" key="5">
    <source>
        <dbReference type="ARBA" id="ARBA00037569"/>
    </source>
</evidence>
<dbReference type="Proteomes" id="UP001597106">
    <property type="component" value="Unassembled WGS sequence"/>
</dbReference>
<evidence type="ECO:0000256" key="4">
    <source>
        <dbReference type="ARBA" id="ARBA00022691"/>
    </source>
</evidence>
<dbReference type="EC" id="2.1.1.166" evidence="6 11"/>
<comment type="catalytic activity">
    <reaction evidence="10 11">
        <text>uridine(2552) in 23S rRNA + S-adenosyl-L-methionine = 2'-O-methyluridine(2552) in 23S rRNA + S-adenosyl-L-homocysteine + H(+)</text>
        <dbReference type="Rhea" id="RHEA:42720"/>
        <dbReference type="Rhea" id="RHEA-COMP:10202"/>
        <dbReference type="Rhea" id="RHEA-COMP:10203"/>
        <dbReference type="ChEBI" id="CHEBI:15378"/>
        <dbReference type="ChEBI" id="CHEBI:57856"/>
        <dbReference type="ChEBI" id="CHEBI:59789"/>
        <dbReference type="ChEBI" id="CHEBI:65315"/>
        <dbReference type="ChEBI" id="CHEBI:74478"/>
        <dbReference type="EC" id="2.1.1.166"/>
    </reaction>
</comment>
<dbReference type="PANTHER" id="PTHR10920">
    <property type="entry name" value="RIBOSOMAL RNA METHYLTRANSFERASE"/>
    <property type="match status" value="1"/>
</dbReference>
<feature type="binding site" evidence="11">
    <location>
        <position position="96"/>
    </location>
    <ligand>
        <name>S-adenosyl-L-methionine</name>
        <dbReference type="ChEBI" id="CHEBI:59789"/>
    </ligand>
</feature>
<evidence type="ECO:0000256" key="1">
    <source>
        <dbReference type="ARBA" id="ARBA00022552"/>
    </source>
</evidence>
<protein>
    <recommendedName>
        <fullName evidence="7 11">Ribosomal RNA large subunit methyltransferase E</fullName>
        <ecNumber evidence="6 11">2.1.1.166</ecNumber>
    </recommendedName>
    <alternativeName>
        <fullName evidence="9 11">23S rRNA Um2552 methyltransferase</fullName>
    </alternativeName>
    <alternativeName>
        <fullName evidence="8 11">rRNA (uridine-2'-O-)-methyltransferase</fullName>
    </alternativeName>
</protein>
<evidence type="ECO:0000256" key="9">
    <source>
        <dbReference type="ARBA" id="ARBA00042745"/>
    </source>
</evidence>
<comment type="function">
    <text evidence="5 11">Specifically methylates the uridine in position 2552 of 23S rRNA at the 2'-O position of the ribose in the fully assembled 50S ribosomal subunit.</text>
</comment>
<dbReference type="RefSeq" id="WP_194747120.1">
    <property type="nucleotide sequence ID" value="NZ_JBHTJW010000003.1"/>
</dbReference>
<dbReference type="Pfam" id="PF01728">
    <property type="entry name" value="FtsJ"/>
    <property type="match status" value="1"/>
</dbReference>
<feature type="binding site" evidence="11">
    <location>
        <position position="80"/>
    </location>
    <ligand>
        <name>S-adenosyl-L-methionine</name>
        <dbReference type="ChEBI" id="CHEBI:59789"/>
    </ligand>
</feature>
<evidence type="ECO:0000313" key="13">
    <source>
        <dbReference type="EMBL" id="MFD0930756.1"/>
    </source>
</evidence>
<evidence type="ECO:0000256" key="6">
    <source>
        <dbReference type="ARBA" id="ARBA00038861"/>
    </source>
</evidence>